<dbReference type="EMBL" id="GBHO01044743">
    <property type="protein sequence ID" value="JAF98860.1"/>
    <property type="molecule type" value="Transcribed_RNA"/>
</dbReference>
<sequence length="223" mass="25007">REDLHCAHRLTHSGMLRLWLIINALQLLLVEVWSVAINENIMADVQEYPFVVSIQYMNQDPWENSHCTGMVLSGWWVSTSCLCLRKLSRKEPSHVAPPHKFRIIAATNINSGSTGKLRFPLMIRLHDRCNIIEKTFDFAVMKITYSFLEADFKIGAIGVLPVSSPDLSIISSGLNEILSRKSRCTVVGWVGNSTILGSPNLLAIDMEVVDEHACTIILCTMAR</sequence>
<dbReference type="SUPFAM" id="SSF50494">
    <property type="entry name" value="Trypsin-like serine proteases"/>
    <property type="match status" value="1"/>
</dbReference>
<accession>A0A0A9VUH3</accession>
<dbReference type="InterPro" id="IPR009003">
    <property type="entry name" value="Peptidase_S1_PA"/>
</dbReference>
<keyword evidence="1" id="KW-0472">Membrane</keyword>
<dbReference type="InterPro" id="IPR001254">
    <property type="entry name" value="Trypsin_dom"/>
</dbReference>
<evidence type="ECO:0000259" key="2">
    <source>
        <dbReference type="Pfam" id="PF00089"/>
    </source>
</evidence>
<name>A0A0A9VUH3_LYGHE</name>
<evidence type="ECO:0000313" key="3">
    <source>
        <dbReference type="EMBL" id="JAF98860.1"/>
    </source>
</evidence>
<dbReference type="AlphaFoldDB" id="A0A0A9VUH3"/>
<reference evidence="3" key="2">
    <citation type="submission" date="2014-07" db="EMBL/GenBank/DDBJ databases">
        <authorList>
            <person name="Hull J."/>
        </authorList>
    </citation>
    <scope>NUCLEOTIDE SEQUENCE</scope>
</reference>
<dbReference type="GO" id="GO:0006508">
    <property type="term" value="P:proteolysis"/>
    <property type="evidence" value="ECO:0007669"/>
    <property type="project" value="InterPro"/>
</dbReference>
<feature type="non-terminal residue" evidence="3">
    <location>
        <position position="223"/>
    </location>
</feature>
<reference evidence="3" key="1">
    <citation type="journal article" date="2014" name="PLoS ONE">
        <title>Transcriptome-Based Identification of ABC Transporters in the Western Tarnished Plant Bug Lygus hesperus.</title>
        <authorList>
            <person name="Hull J.J."/>
            <person name="Chaney K."/>
            <person name="Geib S.M."/>
            <person name="Fabrick J.A."/>
            <person name="Brent C.S."/>
            <person name="Walsh D."/>
            <person name="Lavine L.C."/>
        </authorList>
    </citation>
    <scope>NUCLEOTIDE SEQUENCE</scope>
</reference>
<dbReference type="Gene3D" id="2.40.10.10">
    <property type="entry name" value="Trypsin-like serine proteases"/>
    <property type="match status" value="1"/>
</dbReference>
<organism evidence="3">
    <name type="scientific">Lygus hesperus</name>
    <name type="common">Western plant bug</name>
    <dbReference type="NCBI Taxonomy" id="30085"/>
    <lineage>
        <taxon>Eukaryota</taxon>
        <taxon>Metazoa</taxon>
        <taxon>Ecdysozoa</taxon>
        <taxon>Arthropoda</taxon>
        <taxon>Hexapoda</taxon>
        <taxon>Insecta</taxon>
        <taxon>Pterygota</taxon>
        <taxon>Neoptera</taxon>
        <taxon>Paraneoptera</taxon>
        <taxon>Hemiptera</taxon>
        <taxon>Heteroptera</taxon>
        <taxon>Panheteroptera</taxon>
        <taxon>Cimicomorpha</taxon>
        <taxon>Miridae</taxon>
        <taxon>Mirini</taxon>
        <taxon>Lygus</taxon>
    </lineage>
</organism>
<feature type="non-terminal residue" evidence="3">
    <location>
        <position position="1"/>
    </location>
</feature>
<keyword evidence="1" id="KW-0812">Transmembrane</keyword>
<dbReference type="InterPro" id="IPR043504">
    <property type="entry name" value="Peptidase_S1_PA_chymotrypsin"/>
</dbReference>
<dbReference type="Pfam" id="PF00089">
    <property type="entry name" value="Trypsin"/>
    <property type="match status" value="1"/>
</dbReference>
<proteinExistence type="predicted"/>
<protein>
    <submittedName>
        <fullName evidence="3">Trypsin-3</fullName>
    </submittedName>
</protein>
<dbReference type="GO" id="GO:0004252">
    <property type="term" value="F:serine-type endopeptidase activity"/>
    <property type="evidence" value="ECO:0007669"/>
    <property type="project" value="InterPro"/>
</dbReference>
<feature type="domain" description="Peptidase S1" evidence="2">
    <location>
        <begin position="43"/>
        <end position="215"/>
    </location>
</feature>
<keyword evidence="1" id="KW-1133">Transmembrane helix</keyword>
<evidence type="ECO:0000256" key="1">
    <source>
        <dbReference type="SAM" id="Phobius"/>
    </source>
</evidence>
<gene>
    <name evidence="3" type="primary">TRYP3_0</name>
    <name evidence="3" type="ORF">CM83_15376</name>
</gene>
<feature type="transmembrane region" description="Helical" evidence="1">
    <location>
        <begin position="18"/>
        <end position="36"/>
    </location>
</feature>